<keyword evidence="3" id="KW-0813">Transport</keyword>
<dbReference type="AlphaFoldDB" id="A0A9Q0BHZ9"/>
<reference evidence="9" key="2">
    <citation type="submission" date="2022-07" db="EMBL/GenBank/DDBJ databases">
        <authorList>
            <person name="Goncalves M.F.M."/>
            <person name="Hilario S."/>
            <person name="Van De Peer Y."/>
            <person name="Esteves A.C."/>
            <person name="Alves A."/>
        </authorList>
    </citation>
    <scope>NUCLEOTIDE SEQUENCE</scope>
    <source>
        <strain evidence="9">MUM 19.33</strain>
    </source>
</reference>
<feature type="transmembrane region" description="Helical" evidence="7">
    <location>
        <begin position="142"/>
        <end position="163"/>
    </location>
</feature>
<dbReference type="PANTHER" id="PTHR48022:SF64">
    <property type="entry name" value="MAJOR FACILITATOR SUPERFAMILY (MFS) PROFILE DOMAIN-CONTAINING PROTEIN"/>
    <property type="match status" value="1"/>
</dbReference>
<evidence type="ECO:0000256" key="2">
    <source>
        <dbReference type="ARBA" id="ARBA00010992"/>
    </source>
</evidence>
<dbReference type="PROSITE" id="PS50850">
    <property type="entry name" value="MFS"/>
    <property type="match status" value="1"/>
</dbReference>
<dbReference type="InterPro" id="IPR020846">
    <property type="entry name" value="MFS_dom"/>
</dbReference>
<name>A0A9Q0BHZ9_9HYPO</name>
<dbReference type="GO" id="GO:0005351">
    <property type="term" value="F:carbohydrate:proton symporter activity"/>
    <property type="evidence" value="ECO:0007669"/>
    <property type="project" value="TreeGrafter"/>
</dbReference>
<dbReference type="EMBL" id="JAGIXG020000003">
    <property type="protein sequence ID" value="KAI6784999.1"/>
    <property type="molecule type" value="Genomic_DNA"/>
</dbReference>
<dbReference type="InterPro" id="IPR005828">
    <property type="entry name" value="MFS_sugar_transport-like"/>
</dbReference>
<feature type="transmembrane region" description="Helical" evidence="7">
    <location>
        <begin position="340"/>
        <end position="358"/>
    </location>
</feature>
<accession>A0A9Q0BHZ9</accession>
<feature type="transmembrane region" description="Helical" evidence="7">
    <location>
        <begin position="433"/>
        <end position="452"/>
    </location>
</feature>
<gene>
    <name evidence="9" type="ORF">J7T54_008093</name>
</gene>
<dbReference type="RefSeq" id="XP_051365855.1">
    <property type="nucleotide sequence ID" value="XM_051502688.1"/>
</dbReference>
<protein>
    <recommendedName>
        <fullName evidence="8">Major facilitator superfamily (MFS) profile domain-containing protein</fullName>
    </recommendedName>
</protein>
<evidence type="ECO:0000313" key="9">
    <source>
        <dbReference type="EMBL" id="KAI6784999.1"/>
    </source>
</evidence>
<feature type="transmembrane region" description="Helical" evidence="7">
    <location>
        <begin position="393"/>
        <end position="421"/>
    </location>
</feature>
<keyword evidence="10" id="KW-1185">Reference proteome</keyword>
<feature type="transmembrane region" description="Helical" evidence="7">
    <location>
        <begin position="87"/>
        <end position="109"/>
    </location>
</feature>
<feature type="transmembrane region" description="Helical" evidence="7">
    <location>
        <begin position="464"/>
        <end position="483"/>
    </location>
</feature>
<feature type="transmembrane region" description="Helical" evidence="7">
    <location>
        <begin position="42"/>
        <end position="61"/>
    </location>
</feature>
<dbReference type="SUPFAM" id="SSF103473">
    <property type="entry name" value="MFS general substrate transporter"/>
    <property type="match status" value="1"/>
</dbReference>
<dbReference type="InterPro" id="IPR036259">
    <property type="entry name" value="MFS_trans_sf"/>
</dbReference>
<feature type="transmembrane region" description="Helical" evidence="7">
    <location>
        <begin position="365"/>
        <end position="387"/>
    </location>
</feature>
<dbReference type="Gene3D" id="1.20.1250.20">
    <property type="entry name" value="MFS general substrate transporter like domains"/>
    <property type="match status" value="1"/>
</dbReference>
<feature type="transmembrane region" description="Helical" evidence="7">
    <location>
        <begin position="298"/>
        <end position="320"/>
    </location>
</feature>
<evidence type="ECO:0000259" key="8">
    <source>
        <dbReference type="PROSITE" id="PS50850"/>
    </source>
</evidence>
<feature type="transmembrane region" description="Helical" evidence="7">
    <location>
        <begin position="206"/>
        <end position="227"/>
    </location>
</feature>
<dbReference type="Proteomes" id="UP001055219">
    <property type="component" value="Unassembled WGS sequence"/>
</dbReference>
<keyword evidence="5 7" id="KW-1133">Transmembrane helix</keyword>
<keyword evidence="4 7" id="KW-0812">Transmembrane</keyword>
<evidence type="ECO:0000256" key="5">
    <source>
        <dbReference type="ARBA" id="ARBA00022989"/>
    </source>
</evidence>
<sequence>MQPSSSPSKFDNMPGDIERRPSVEEALDHEPLEKGWWYKPHVLKLNFLMLAPFVTMAAWGFDISMTNSLQSLEAFNERFDHPSGARLGFYGASTQLGGAFTIFVAPFIIQKLGRRAMCLIGSSIIIGMSIMQTFALNFNMFVAAKLLLGFGSTGVQIAAPVLITELAHPRQRERITAMYNTTIYVGLIAGAWIAFGTQDIPGDRSWQIPTILQVVLPAYQVLTIFLCPESPRWLVAKGQEEKARKILVKYHGGGQETPLVRAEMEAIMAGIEADATRIRFNKTDISALLSHKGNLHRILIATVVAVGSQCTGSGLISAYLPQILDNVGMTSTREKTLINGIINIWTWIIGLGAGYVIPKLSKRSLFLFSTSGMILTFVVWTALSAVYTQQGGYSYGIGVVAMMFIYNAFYGMCWLPLVVAYPLELATTKQRGILFSWMFFCLSMSTFAVNYINPIGLENIGWRYYIITIVFTLLILCLIYFFFVETKGLSLEEVATVFDGRENYDAAVSAVHAVEVKQAGEPEEQHVERKDER</sequence>
<dbReference type="Pfam" id="PF00083">
    <property type="entry name" value="Sugar_tr"/>
    <property type="match status" value="1"/>
</dbReference>
<dbReference type="FunFam" id="1.20.1250.20:FF:000134">
    <property type="entry name" value="MFS sugar transporter protein"/>
    <property type="match status" value="1"/>
</dbReference>
<feature type="domain" description="Major facilitator superfamily (MFS) profile" evidence="8">
    <location>
        <begin position="48"/>
        <end position="487"/>
    </location>
</feature>
<reference evidence="9" key="1">
    <citation type="journal article" date="2021" name="J Fungi (Basel)">
        <title>Genomic and Metabolomic Analyses of the Marine Fungus Emericellopsis cladophorae: Insights into Saltwater Adaptability Mechanisms and Its Biosynthetic Potential.</title>
        <authorList>
            <person name="Goncalves M.F.M."/>
            <person name="Hilario S."/>
            <person name="Van de Peer Y."/>
            <person name="Esteves A.C."/>
            <person name="Alves A."/>
        </authorList>
    </citation>
    <scope>NUCLEOTIDE SEQUENCE</scope>
    <source>
        <strain evidence="9">MUM 19.33</strain>
    </source>
</reference>
<dbReference type="OrthoDB" id="6133115at2759"/>
<keyword evidence="6 7" id="KW-0472">Membrane</keyword>
<evidence type="ECO:0000256" key="4">
    <source>
        <dbReference type="ARBA" id="ARBA00022692"/>
    </source>
</evidence>
<evidence type="ECO:0000256" key="1">
    <source>
        <dbReference type="ARBA" id="ARBA00004141"/>
    </source>
</evidence>
<dbReference type="GO" id="GO:0016020">
    <property type="term" value="C:membrane"/>
    <property type="evidence" value="ECO:0007669"/>
    <property type="project" value="UniProtKB-SubCell"/>
</dbReference>
<dbReference type="GeneID" id="75834565"/>
<evidence type="ECO:0000256" key="7">
    <source>
        <dbReference type="SAM" id="Phobius"/>
    </source>
</evidence>
<evidence type="ECO:0000256" key="6">
    <source>
        <dbReference type="ARBA" id="ARBA00023136"/>
    </source>
</evidence>
<comment type="similarity">
    <text evidence="2">Belongs to the major facilitator superfamily. Sugar transporter (TC 2.A.1.1) family.</text>
</comment>
<dbReference type="InterPro" id="IPR050360">
    <property type="entry name" value="MFS_Sugar_Transporters"/>
</dbReference>
<comment type="subcellular location">
    <subcellularLocation>
        <location evidence="1">Membrane</location>
        <topology evidence="1">Multi-pass membrane protein</topology>
    </subcellularLocation>
</comment>
<evidence type="ECO:0000313" key="10">
    <source>
        <dbReference type="Proteomes" id="UP001055219"/>
    </source>
</evidence>
<feature type="transmembrane region" description="Helical" evidence="7">
    <location>
        <begin position="116"/>
        <end position="136"/>
    </location>
</feature>
<evidence type="ECO:0000256" key="3">
    <source>
        <dbReference type="ARBA" id="ARBA00022448"/>
    </source>
</evidence>
<comment type="caution">
    <text evidence="9">The sequence shown here is derived from an EMBL/GenBank/DDBJ whole genome shotgun (WGS) entry which is preliminary data.</text>
</comment>
<proteinExistence type="inferred from homology"/>
<organism evidence="9 10">
    <name type="scientific">Emericellopsis cladophorae</name>
    <dbReference type="NCBI Taxonomy" id="2686198"/>
    <lineage>
        <taxon>Eukaryota</taxon>
        <taxon>Fungi</taxon>
        <taxon>Dikarya</taxon>
        <taxon>Ascomycota</taxon>
        <taxon>Pezizomycotina</taxon>
        <taxon>Sordariomycetes</taxon>
        <taxon>Hypocreomycetidae</taxon>
        <taxon>Hypocreales</taxon>
        <taxon>Bionectriaceae</taxon>
        <taxon>Emericellopsis</taxon>
    </lineage>
</organism>
<feature type="transmembrane region" description="Helical" evidence="7">
    <location>
        <begin position="175"/>
        <end position="194"/>
    </location>
</feature>
<dbReference type="PANTHER" id="PTHR48022">
    <property type="entry name" value="PLASTIDIC GLUCOSE TRANSPORTER 4"/>
    <property type="match status" value="1"/>
</dbReference>